<evidence type="ECO:0000313" key="2">
    <source>
        <dbReference type="EMBL" id="GFX92849.1"/>
    </source>
</evidence>
<dbReference type="Proteomes" id="UP000887159">
    <property type="component" value="Unassembled WGS sequence"/>
</dbReference>
<sequence>MNADKKEYFCQHNSVVAVTNDTCRLMPGGHGSQVVKVSDRDWRVTSSSPVPLKTRHVEERSTLNLSRAQTSSR</sequence>
<comment type="caution">
    <text evidence="2">The sequence shown here is derived from an EMBL/GenBank/DDBJ whole genome shotgun (WGS) entry which is preliminary data.</text>
</comment>
<feature type="compositionally biased region" description="Polar residues" evidence="1">
    <location>
        <begin position="62"/>
        <end position="73"/>
    </location>
</feature>
<feature type="region of interest" description="Disordered" evidence="1">
    <location>
        <begin position="45"/>
        <end position="73"/>
    </location>
</feature>
<accession>A0A8X6V4I3</accession>
<proteinExistence type="predicted"/>
<reference evidence="2" key="1">
    <citation type="submission" date="2020-08" db="EMBL/GenBank/DDBJ databases">
        <title>Multicomponent nature underlies the extraordinary mechanical properties of spider dragline silk.</title>
        <authorList>
            <person name="Kono N."/>
            <person name="Nakamura H."/>
            <person name="Mori M."/>
            <person name="Yoshida Y."/>
            <person name="Ohtoshi R."/>
            <person name="Malay A.D."/>
            <person name="Moran D.A.P."/>
            <person name="Tomita M."/>
            <person name="Numata K."/>
            <person name="Arakawa K."/>
        </authorList>
    </citation>
    <scope>NUCLEOTIDE SEQUENCE</scope>
</reference>
<protein>
    <submittedName>
        <fullName evidence="2">Uncharacterized protein</fullName>
    </submittedName>
</protein>
<organism evidence="2 3">
    <name type="scientific">Trichonephila clavipes</name>
    <name type="common">Golden silk orbweaver</name>
    <name type="synonym">Nephila clavipes</name>
    <dbReference type="NCBI Taxonomy" id="2585209"/>
    <lineage>
        <taxon>Eukaryota</taxon>
        <taxon>Metazoa</taxon>
        <taxon>Ecdysozoa</taxon>
        <taxon>Arthropoda</taxon>
        <taxon>Chelicerata</taxon>
        <taxon>Arachnida</taxon>
        <taxon>Araneae</taxon>
        <taxon>Araneomorphae</taxon>
        <taxon>Entelegynae</taxon>
        <taxon>Araneoidea</taxon>
        <taxon>Nephilidae</taxon>
        <taxon>Trichonephila</taxon>
    </lineage>
</organism>
<dbReference type="AlphaFoldDB" id="A0A8X6V4I3"/>
<name>A0A8X6V4I3_TRICX</name>
<dbReference type="EMBL" id="BMAU01021169">
    <property type="protein sequence ID" value="GFX92849.1"/>
    <property type="molecule type" value="Genomic_DNA"/>
</dbReference>
<gene>
    <name evidence="2" type="ORF">TNCV_4014581</name>
</gene>
<evidence type="ECO:0000256" key="1">
    <source>
        <dbReference type="SAM" id="MobiDB-lite"/>
    </source>
</evidence>
<keyword evidence="3" id="KW-1185">Reference proteome</keyword>
<evidence type="ECO:0000313" key="3">
    <source>
        <dbReference type="Proteomes" id="UP000887159"/>
    </source>
</evidence>